<feature type="transmembrane region" description="Helical" evidence="1">
    <location>
        <begin position="37"/>
        <end position="56"/>
    </location>
</feature>
<dbReference type="InterPro" id="IPR044789">
    <property type="entry name" value="Put_A1-4-GlycosylTfrase_plant"/>
</dbReference>
<evidence type="ECO:0000313" key="4">
    <source>
        <dbReference type="Proteomes" id="UP000327157"/>
    </source>
</evidence>
<dbReference type="Pfam" id="PF04572">
    <property type="entry name" value="Gb3_synth"/>
    <property type="match status" value="1"/>
</dbReference>
<feature type="domain" description="Alpha 1,4-glycosyltransferase" evidence="2">
    <location>
        <begin position="328"/>
        <end position="391"/>
    </location>
</feature>
<dbReference type="SUPFAM" id="SSF53448">
    <property type="entry name" value="Nucleotide-diphospho-sugar transferases"/>
    <property type="match status" value="1"/>
</dbReference>
<reference evidence="3 4" key="3">
    <citation type="submission" date="2019-11" db="EMBL/GenBank/DDBJ databases">
        <title>A de novo genome assembly of a pear dwarfing rootstock.</title>
        <authorList>
            <person name="Wang F."/>
            <person name="Wang J."/>
            <person name="Li S."/>
            <person name="Zhang Y."/>
            <person name="Fang M."/>
            <person name="Ma L."/>
            <person name="Zhao Y."/>
            <person name="Jiang S."/>
        </authorList>
    </citation>
    <scope>NUCLEOTIDE SEQUENCE [LARGE SCALE GENOMIC DNA]</scope>
    <source>
        <strain evidence="3">S2</strain>
        <tissue evidence="3">Leaf</tissue>
    </source>
</reference>
<gene>
    <name evidence="3" type="ORF">D8674_008060</name>
</gene>
<dbReference type="Pfam" id="PF04488">
    <property type="entry name" value="Gly_transf_sug"/>
    <property type="match status" value="1"/>
</dbReference>
<keyword evidence="1" id="KW-0812">Transmembrane</keyword>
<name>A0A5N5HWE8_9ROSA</name>
<dbReference type="PANTHER" id="PTHR46781">
    <property type="entry name" value="ALPHA 1,4-GLYCOSYLTRANSFERASE FAMILY PROTEIN"/>
    <property type="match status" value="1"/>
</dbReference>
<dbReference type="InterPro" id="IPR007577">
    <property type="entry name" value="GlycoTrfase_DXD_sugar-bd_CS"/>
</dbReference>
<dbReference type="InterPro" id="IPR007652">
    <property type="entry name" value="A1-4-GlycosylTfrase_dom"/>
</dbReference>
<keyword evidence="3" id="KW-0808">Transferase</keyword>
<dbReference type="Gene3D" id="3.90.550.20">
    <property type="match status" value="1"/>
</dbReference>
<reference evidence="3 4" key="1">
    <citation type="submission" date="2019-09" db="EMBL/GenBank/DDBJ databases">
        <authorList>
            <person name="Ou C."/>
        </authorList>
    </citation>
    <scope>NUCLEOTIDE SEQUENCE [LARGE SCALE GENOMIC DNA]</scope>
    <source>
        <strain evidence="3">S2</strain>
        <tissue evidence="3">Leaf</tissue>
    </source>
</reference>
<dbReference type="EMBL" id="SMOL01000143">
    <property type="protein sequence ID" value="KAB2630541.1"/>
    <property type="molecule type" value="Genomic_DNA"/>
</dbReference>
<dbReference type="InterPro" id="IPR029044">
    <property type="entry name" value="Nucleotide-diphossugar_trans"/>
</dbReference>
<evidence type="ECO:0000313" key="3">
    <source>
        <dbReference type="EMBL" id="KAB2630541.1"/>
    </source>
</evidence>
<keyword evidence="1" id="KW-0472">Membrane</keyword>
<dbReference type="AlphaFoldDB" id="A0A5N5HWE8"/>
<dbReference type="GO" id="GO:0016757">
    <property type="term" value="F:glycosyltransferase activity"/>
    <property type="evidence" value="ECO:0007669"/>
    <property type="project" value="UniProtKB-KW"/>
</dbReference>
<protein>
    <submittedName>
        <fullName evidence="3">Lactosylceramide 4-alpha-galactosyltransferase-like</fullName>
    </submittedName>
</protein>
<evidence type="ECO:0000259" key="2">
    <source>
        <dbReference type="Pfam" id="PF04572"/>
    </source>
</evidence>
<comment type="caution">
    <text evidence="3">The sequence shown here is derived from an EMBL/GenBank/DDBJ whole genome shotgun (WGS) entry which is preliminary data.</text>
</comment>
<evidence type="ECO:0000256" key="1">
    <source>
        <dbReference type="SAM" id="Phobius"/>
    </source>
</evidence>
<keyword evidence="1" id="KW-1133">Transmembrane helix</keyword>
<organism evidence="3 4">
    <name type="scientific">Pyrus ussuriensis x Pyrus communis</name>
    <dbReference type="NCBI Taxonomy" id="2448454"/>
    <lineage>
        <taxon>Eukaryota</taxon>
        <taxon>Viridiplantae</taxon>
        <taxon>Streptophyta</taxon>
        <taxon>Embryophyta</taxon>
        <taxon>Tracheophyta</taxon>
        <taxon>Spermatophyta</taxon>
        <taxon>Magnoliopsida</taxon>
        <taxon>eudicotyledons</taxon>
        <taxon>Gunneridae</taxon>
        <taxon>Pentapetalae</taxon>
        <taxon>rosids</taxon>
        <taxon>fabids</taxon>
        <taxon>Rosales</taxon>
        <taxon>Rosaceae</taxon>
        <taxon>Amygdaloideae</taxon>
        <taxon>Maleae</taxon>
        <taxon>Pyrus</taxon>
    </lineage>
</organism>
<dbReference type="Proteomes" id="UP000327157">
    <property type="component" value="Chromosome 12"/>
</dbReference>
<keyword evidence="3" id="KW-0328">Glycosyltransferase</keyword>
<proteinExistence type="predicted"/>
<dbReference type="PANTHER" id="PTHR46781:SF7">
    <property type="entry name" value="ALPHA 1,4-GLYCOSYLTRANSFERASE FAMILY PROTEIN"/>
    <property type="match status" value="1"/>
</dbReference>
<sequence length="396" mass="45228">MLSPKQSSRHSTLTKLKRISQKVFNCRQLRCSAKSPFFSVVSFAIIFLIIYTDSIVSNLSMQTDDPRTHQILEHNHQTQIPEKQIESMSPLPSMQENIDDIADEIHDPLIPPENATKEERLGWFRRKLPELDVLNSDNLTKQFHGRVLEFLNNGCSSQFYMIWLSPANSFGKRDFLAMDTLFKSNPQGCLMIISKSMDSGRGYRILKPLLDKGFKILAITPDLPFLSGRKDPGRIPLSQNLANLIRLTMLYKYGGIYLDTDLVILEDFSGLRNAVGAQSVGEDSKQWTRLNGAVMIFDLNHPILIDFLEEFSTTFNGNKWVGSTPGYNLTILPPKAFYPVDWNRIHRLFKKPQKRSESRAVEITLNELNDRETYAGSVMARLMSEHCVICQDIYTS</sequence>
<dbReference type="OrthoDB" id="409543at2759"/>
<keyword evidence="4" id="KW-1185">Reference proteome</keyword>
<reference evidence="4" key="2">
    <citation type="submission" date="2019-10" db="EMBL/GenBank/DDBJ databases">
        <title>A de novo genome assembly of a pear dwarfing rootstock.</title>
        <authorList>
            <person name="Wang F."/>
            <person name="Wang J."/>
            <person name="Li S."/>
            <person name="Zhang Y."/>
            <person name="Fang M."/>
            <person name="Ma L."/>
            <person name="Zhao Y."/>
            <person name="Jiang S."/>
        </authorList>
    </citation>
    <scope>NUCLEOTIDE SEQUENCE [LARGE SCALE GENOMIC DNA]</scope>
</reference>
<accession>A0A5N5HWE8</accession>